<dbReference type="Pfam" id="PF07883">
    <property type="entry name" value="Cupin_2"/>
    <property type="match status" value="1"/>
</dbReference>
<dbReference type="PANTHER" id="PTHR43346">
    <property type="entry name" value="LIGAND BINDING DOMAIN PROTEIN, PUTATIVE (AFU_ORTHOLOGUE AFUA_6G14370)-RELATED"/>
    <property type="match status" value="1"/>
</dbReference>
<sequence>MTYSFSPADVSAENQSHLSLLSALSKKASTIDLYRRLAASAPNKEHQNEILRLVEDDHAQLRHMLTLYVNMSGCQPIYDVPIIPFQSYREGLQKAYQTMVPTYEHDTHSSLRHSSYNGLPNEQENLARIRFLYEDAFKRITDFGPEPFAVQIEEATKQNQTFRTALWTGKHLQITLMSIEAGEDIGLEIHPTHDQFIRLEEGQGLIQMGERKDHLPFQQTIYEDYATVIPAGTWHNLTNTGDKPLKLYSIYAPPQHPHGTIHETKAIAIAAEDHHPY</sequence>
<dbReference type="RefSeq" id="WP_251221763.1">
    <property type="nucleotide sequence ID" value="NZ_JAMBOL010000001.1"/>
</dbReference>
<evidence type="ECO:0000313" key="2">
    <source>
        <dbReference type="EMBL" id="MCM3712920.1"/>
    </source>
</evidence>
<protein>
    <submittedName>
        <fullName evidence="2">Cupin domain-containing protein</fullName>
    </submittedName>
</protein>
<keyword evidence="3" id="KW-1185">Reference proteome</keyword>
<proteinExistence type="predicted"/>
<dbReference type="InterPro" id="IPR013096">
    <property type="entry name" value="Cupin_2"/>
</dbReference>
<dbReference type="CDD" id="cd02223">
    <property type="entry name" value="cupin_Bh2720-like"/>
    <property type="match status" value="1"/>
</dbReference>
<evidence type="ECO:0000313" key="3">
    <source>
        <dbReference type="Proteomes" id="UP001139179"/>
    </source>
</evidence>
<dbReference type="Proteomes" id="UP001139179">
    <property type="component" value="Unassembled WGS sequence"/>
</dbReference>
<accession>A0A9X2DMY9</accession>
<dbReference type="AlphaFoldDB" id="A0A9X2DMY9"/>
<dbReference type="InterPro" id="IPR011051">
    <property type="entry name" value="RmlC_Cupin_sf"/>
</dbReference>
<evidence type="ECO:0000259" key="1">
    <source>
        <dbReference type="Pfam" id="PF07883"/>
    </source>
</evidence>
<gene>
    <name evidence="2" type="ORF">M3202_02415</name>
</gene>
<feature type="domain" description="Cupin type-2" evidence="1">
    <location>
        <begin position="176"/>
        <end position="251"/>
    </location>
</feature>
<organism evidence="2 3">
    <name type="scientific">Halalkalibacter oceani</name>
    <dbReference type="NCBI Taxonomy" id="1653776"/>
    <lineage>
        <taxon>Bacteria</taxon>
        <taxon>Bacillati</taxon>
        <taxon>Bacillota</taxon>
        <taxon>Bacilli</taxon>
        <taxon>Bacillales</taxon>
        <taxon>Bacillaceae</taxon>
        <taxon>Halalkalibacter</taxon>
    </lineage>
</organism>
<dbReference type="InterPro" id="IPR014710">
    <property type="entry name" value="RmlC-like_jellyroll"/>
</dbReference>
<dbReference type="Gene3D" id="2.60.120.10">
    <property type="entry name" value="Jelly Rolls"/>
    <property type="match status" value="1"/>
</dbReference>
<dbReference type="PANTHER" id="PTHR43346:SF1">
    <property type="entry name" value="QUERCETIN 2,3-DIOXYGENASE-RELATED"/>
    <property type="match status" value="1"/>
</dbReference>
<dbReference type="EMBL" id="JAMBOL010000001">
    <property type="protein sequence ID" value="MCM3712920.1"/>
    <property type="molecule type" value="Genomic_DNA"/>
</dbReference>
<name>A0A9X2DMY9_9BACI</name>
<reference evidence="2" key="1">
    <citation type="submission" date="2022-05" db="EMBL/GenBank/DDBJ databases">
        <title>Comparative Genomics of Spacecraft Associated Microbes.</title>
        <authorList>
            <person name="Tran M.T."/>
            <person name="Wright A."/>
            <person name="Seuylemezian A."/>
            <person name="Eisen J."/>
            <person name="Coil D."/>
        </authorList>
    </citation>
    <scope>NUCLEOTIDE SEQUENCE</scope>
    <source>
        <strain evidence="2">214.1.1</strain>
    </source>
</reference>
<dbReference type="InterPro" id="IPR052538">
    <property type="entry name" value="Flavonoid_dioxygenase-like"/>
</dbReference>
<dbReference type="SUPFAM" id="SSF51182">
    <property type="entry name" value="RmlC-like cupins"/>
    <property type="match status" value="1"/>
</dbReference>
<comment type="caution">
    <text evidence="2">The sequence shown here is derived from an EMBL/GenBank/DDBJ whole genome shotgun (WGS) entry which is preliminary data.</text>
</comment>